<reference evidence="2" key="2">
    <citation type="submission" date="2016-11" db="UniProtKB">
        <authorList>
            <consortium name="WormBaseParasite"/>
        </authorList>
    </citation>
    <scope>IDENTIFICATION</scope>
</reference>
<name>A0A1I7VVL3_LOALO</name>
<organism evidence="1 2">
    <name type="scientific">Loa loa</name>
    <name type="common">Eye worm</name>
    <name type="synonym">Filaria loa</name>
    <dbReference type="NCBI Taxonomy" id="7209"/>
    <lineage>
        <taxon>Eukaryota</taxon>
        <taxon>Metazoa</taxon>
        <taxon>Ecdysozoa</taxon>
        <taxon>Nematoda</taxon>
        <taxon>Chromadorea</taxon>
        <taxon>Rhabditida</taxon>
        <taxon>Spirurina</taxon>
        <taxon>Spiruromorpha</taxon>
        <taxon>Filarioidea</taxon>
        <taxon>Onchocercidae</taxon>
        <taxon>Loa</taxon>
    </lineage>
</organism>
<reference evidence="1" key="1">
    <citation type="submission" date="2012-04" db="EMBL/GenBank/DDBJ databases">
        <title>The Genome Sequence of Loa loa.</title>
        <authorList>
            <consortium name="The Broad Institute Genome Sequencing Platform"/>
            <consortium name="Broad Institute Genome Sequencing Center for Infectious Disease"/>
            <person name="Nutman T.B."/>
            <person name="Fink D.L."/>
            <person name="Russ C."/>
            <person name="Young S."/>
            <person name="Zeng Q."/>
            <person name="Gargeya S."/>
            <person name="Alvarado L."/>
            <person name="Berlin A."/>
            <person name="Chapman S.B."/>
            <person name="Chen Z."/>
            <person name="Freedman E."/>
            <person name="Gellesch M."/>
            <person name="Goldberg J."/>
            <person name="Griggs A."/>
            <person name="Gujja S."/>
            <person name="Heilman E.R."/>
            <person name="Heiman D."/>
            <person name="Howarth C."/>
            <person name="Mehta T."/>
            <person name="Neiman D."/>
            <person name="Pearson M."/>
            <person name="Roberts A."/>
            <person name="Saif S."/>
            <person name="Shea T."/>
            <person name="Shenoy N."/>
            <person name="Sisk P."/>
            <person name="Stolte C."/>
            <person name="Sykes S."/>
            <person name="White J."/>
            <person name="Yandava C."/>
            <person name="Haas B."/>
            <person name="Henn M.R."/>
            <person name="Nusbaum C."/>
            <person name="Birren B."/>
        </authorList>
    </citation>
    <scope>NUCLEOTIDE SEQUENCE [LARGE SCALE GENOMIC DNA]</scope>
</reference>
<dbReference type="AlphaFoldDB" id="A0A1I7VVL3"/>
<dbReference type="InterPro" id="IPR010920">
    <property type="entry name" value="LSM_dom_sf"/>
</dbReference>
<dbReference type="WBParaSite" id="EN70_6761">
    <property type="protein sequence ID" value="EN70_6761"/>
    <property type="gene ID" value="EN70_6761"/>
</dbReference>
<dbReference type="Gene3D" id="2.30.30.100">
    <property type="match status" value="1"/>
</dbReference>
<dbReference type="SUPFAM" id="SSF50182">
    <property type="entry name" value="Sm-like ribonucleoproteins"/>
    <property type="match status" value="1"/>
</dbReference>
<dbReference type="Proteomes" id="UP000095285">
    <property type="component" value="Unassembled WGS sequence"/>
</dbReference>
<dbReference type="PANTHER" id="PTHR21415">
    <property type="entry name" value="U7 SNRNA-ASSOCIATED SM-LIKE PROTEIN LSM11"/>
    <property type="match status" value="1"/>
</dbReference>
<dbReference type="InterPro" id="IPR039267">
    <property type="entry name" value="Lsm11"/>
</dbReference>
<evidence type="ECO:0000313" key="2">
    <source>
        <dbReference type="WBParaSite" id="EN70_6761"/>
    </source>
</evidence>
<dbReference type="GO" id="GO:0005683">
    <property type="term" value="C:U7 snRNP"/>
    <property type="evidence" value="ECO:0007669"/>
    <property type="project" value="TreeGrafter"/>
</dbReference>
<dbReference type="PANTHER" id="PTHR21415:SF1">
    <property type="entry name" value="U7 SNRNA-ASSOCIATED SM-LIKE PROTEIN LSM11"/>
    <property type="match status" value="1"/>
</dbReference>
<sequence>MNLANVANHSSLSGSVLNFCARLVNPYIKQWQTPMYPISLPISVALEVFPNTAGDVDSHFDIPMFSEVATGMNFFSSSFNAEKVLNDLRLSITESRSFESVDEFEQYLRNTDAALVAQLQKLEVRGNLEKKSFTGLNREARLSQMCARRGRNVTEPVEQLKGSFNKRWNSINLFRTDQQGPMRRLEECMEQGHSVCISLRGRNCVNSFIQAKIVAFDKHWNLLIRDGDESFKPSVRMNCRASKSMQITGPHQYSQSQCESREGKTETIWRRHLPCSLIRGDDVVLIFVSPRLPVKHFLR</sequence>
<evidence type="ECO:0000313" key="1">
    <source>
        <dbReference type="Proteomes" id="UP000095285"/>
    </source>
</evidence>
<proteinExistence type="predicted"/>
<keyword evidence="1" id="KW-1185">Reference proteome</keyword>
<dbReference type="GO" id="GO:0006398">
    <property type="term" value="P:mRNA 3'-end processing by stem-loop binding and cleavage"/>
    <property type="evidence" value="ECO:0007669"/>
    <property type="project" value="TreeGrafter"/>
</dbReference>
<dbReference type="STRING" id="7209.A0A1I7VVL3"/>
<accession>A0A1I7VVL3</accession>
<protein>
    <submittedName>
        <fullName evidence="2">Sm protein</fullName>
    </submittedName>
</protein>
<dbReference type="GO" id="GO:0071209">
    <property type="term" value="F:U7 snRNA binding"/>
    <property type="evidence" value="ECO:0007669"/>
    <property type="project" value="InterPro"/>
</dbReference>